<feature type="transmembrane region" description="Helical" evidence="1">
    <location>
        <begin position="12"/>
        <end position="33"/>
    </location>
</feature>
<dbReference type="EMBL" id="GBXM01095542">
    <property type="protein sequence ID" value="JAH13035.1"/>
    <property type="molecule type" value="Transcribed_RNA"/>
</dbReference>
<organism evidence="2">
    <name type="scientific">Anguilla anguilla</name>
    <name type="common">European freshwater eel</name>
    <name type="synonym">Muraena anguilla</name>
    <dbReference type="NCBI Taxonomy" id="7936"/>
    <lineage>
        <taxon>Eukaryota</taxon>
        <taxon>Metazoa</taxon>
        <taxon>Chordata</taxon>
        <taxon>Craniata</taxon>
        <taxon>Vertebrata</taxon>
        <taxon>Euteleostomi</taxon>
        <taxon>Actinopterygii</taxon>
        <taxon>Neopterygii</taxon>
        <taxon>Teleostei</taxon>
        <taxon>Anguilliformes</taxon>
        <taxon>Anguillidae</taxon>
        <taxon>Anguilla</taxon>
    </lineage>
</organism>
<name>A0A0E9Q9L7_ANGAN</name>
<accession>A0A0E9Q9L7</accession>
<protein>
    <submittedName>
        <fullName evidence="2">Uncharacterized protein</fullName>
    </submittedName>
</protein>
<keyword evidence="1" id="KW-0472">Membrane</keyword>
<evidence type="ECO:0000313" key="2">
    <source>
        <dbReference type="EMBL" id="JAH13035.1"/>
    </source>
</evidence>
<dbReference type="AlphaFoldDB" id="A0A0E9Q9L7"/>
<keyword evidence="1" id="KW-1133">Transmembrane helix</keyword>
<proteinExistence type="predicted"/>
<evidence type="ECO:0000256" key="1">
    <source>
        <dbReference type="SAM" id="Phobius"/>
    </source>
</evidence>
<keyword evidence="1" id="KW-0812">Transmembrane</keyword>
<sequence length="35" mass="3937">MIHCKTRSAMCLTYATSAVNKYLLLISSIIVYLSQ</sequence>
<reference evidence="2" key="1">
    <citation type="submission" date="2014-11" db="EMBL/GenBank/DDBJ databases">
        <authorList>
            <person name="Amaro Gonzalez C."/>
        </authorList>
    </citation>
    <scope>NUCLEOTIDE SEQUENCE</scope>
</reference>
<reference evidence="2" key="2">
    <citation type="journal article" date="2015" name="Fish Shellfish Immunol.">
        <title>Early steps in the European eel (Anguilla anguilla)-Vibrio vulnificus interaction in the gills: Role of the RtxA13 toxin.</title>
        <authorList>
            <person name="Callol A."/>
            <person name="Pajuelo D."/>
            <person name="Ebbesson L."/>
            <person name="Teles M."/>
            <person name="MacKenzie S."/>
            <person name="Amaro C."/>
        </authorList>
    </citation>
    <scope>NUCLEOTIDE SEQUENCE</scope>
</reference>